<evidence type="ECO:0000313" key="4">
    <source>
        <dbReference type="Proteomes" id="UP000054007"/>
    </source>
</evidence>
<dbReference type="Gene3D" id="1.50.10.10">
    <property type="match status" value="1"/>
</dbReference>
<evidence type="ECO:0000256" key="2">
    <source>
        <dbReference type="SAM" id="SignalP"/>
    </source>
</evidence>
<dbReference type="InterPro" id="IPR052043">
    <property type="entry name" value="PolySaccharide_Degr_Enz"/>
</dbReference>
<protein>
    <submittedName>
        <fullName evidence="3">Glycoside hydrolase family 105 protein</fullName>
    </submittedName>
</protein>
<feature type="chain" id="PRO_5013085157" evidence="2">
    <location>
        <begin position="16"/>
        <end position="382"/>
    </location>
</feature>
<dbReference type="OrthoDB" id="540611at2759"/>
<organism evidence="3 4">
    <name type="scientific">Cylindrobasidium torrendii FP15055 ss-10</name>
    <dbReference type="NCBI Taxonomy" id="1314674"/>
    <lineage>
        <taxon>Eukaryota</taxon>
        <taxon>Fungi</taxon>
        <taxon>Dikarya</taxon>
        <taxon>Basidiomycota</taxon>
        <taxon>Agaricomycotina</taxon>
        <taxon>Agaricomycetes</taxon>
        <taxon>Agaricomycetidae</taxon>
        <taxon>Agaricales</taxon>
        <taxon>Marasmiineae</taxon>
        <taxon>Physalacriaceae</taxon>
        <taxon>Cylindrobasidium</taxon>
    </lineage>
</organism>
<evidence type="ECO:0000313" key="3">
    <source>
        <dbReference type="EMBL" id="KIY69421.1"/>
    </source>
</evidence>
<proteinExistence type="predicted"/>
<accession>A0A0D7BID9</accession>
<dbReference type="PANTHER" id="PTHR33886">
    <property type="entry name" value="UNSATURATED RHAMNOGALACTURONAN HYDROLASE (EUROFUNG)"/>
    <property type="match status" value="1"/>
</dbReference>
<dbReference type="Proteomes" id="UP000054007">
    <property type="component" value="Unassembled WGS sequence"/>
</dbReference>
<keyword evidence="1 3" id="KW-0378">Hydrolase</keyword>
<dbReference type="EMBL" id="KN880484">
    <property type="protein sequence ID" value="KIY69421.1"/>
    <property type="molecule type" value="Genomic_DNA"/>
</dbReference>
<dbReference type="InterPro" id="IPR010905">
    <property type="entry name" value="Glyco_hydro_88"/>
</dbReference>
<dbReference type="SUPFAM" id="SSF48208">
    <property type="entry name" value="Six-hairpin glycosidases"/>
    <property type="match status" value="1"/>
</dbReference>
<dbReference type="STRING" id="1314674.A0A0D7BID9"/>
<dbReference type="InterPro" id="IPR012341">
    <property type="entry name" value="6hp_glycosidase-like_sf"/>
</dbReference>
<dbReference type="GO" id="GO:0016787">
    <property type="term" value="F:hydrolase activity"/>
    <property type="evidence" value="ECO:0007669"/>
    <property type="project" value="UniProtKB-KW"/>
</dbReference>
<dbReference type="InterPro" id="IPR008928">
    <property type="entry name" value="6-hairpin_glycosidase_sf"/>
</dbReference>
<reference evidence="3 4" key="1">
    <citation type="journal article" date="2015" name="Fungal Genet. Biol.">
        <title>Evolution of novel wood decay mechanisms in Agaricales revealed by the genome sequences of Fistulina hepatica and Cylindrobasidium torrendii.</title>
        <authorList>
            <person name="Floudas D."/>
            <person name="Held B.W."/>
            <person name="Riley R."/>
            <person name="Nagy L.G."/>
            <person name="Koehler G."/>
            <person name="Ransdell A.S."/>
            <person name="Younus H."/>
            <person name="Chow J."/>
            <person name="Chiniquy J."/>
            <person name="Lipzen A."/>
            <person name="Tritt A."/>
            <person name="Sun H."/>
            <person name="Haridas S."/>
            <person name="LaButti K."/>
            <person name="Ohm R.A."/>
            <person name="Kues U."/>
            <person name="Blanchette R.A."/>
            <person name="Grigoriev I.V."/>
            <person name="Minto R.E."/>
            <person name="Hibbett D.S."/>
        </authorList>
    </citation>
    <scope>NUCLEOTIDE SEQUENCE [LARGE SCALE GENOMIC DNA]</scope>
    <source>
        <strain evidence="3 4">FP15055 ss-10</strain>
    </source>
</reference>
<feature type="signal peptide" evidence="2">
    <location>
        <begin position="1"/>
        <end position="15"/>
    </location>
</feature>
<gene>
    <name evidence="3" type="ORF">CYLTODRAFT_228325</name>
</gene>
<name>A0A0D7BID9_9AGAR</name>
<dbReference type="AlphaFoldDB" id="A0A0D7BID9"/>
<evidence type="ECO:0000256" key="1">
    <source>
        <dbReference type="ARBA" id="ARBA00022801"/>
    </source>
</evidence>
<keyword evidence="4" id="KW-1185">Reference proteome</keyword>
<dbReference type="GO" id="GO:0005975">
    <property type="term" value="P:carbohydrate metabolic process"/>
    <property type="evidence" value="ECO:0007669"/>
    <property type="project" value="InterPro"/>
</dbReference>
<dbReference type="PANTHER" id="PTHR33886:SF8">
    <property type="entry name" value="UNSATURATED RHAMNOGALACTURONAN HYDROLASE (EUROFUNG)"/>
    <property type="match status" value="1"/>
</dbReference>
<dbReference type="Pfam" id="PF07470">
    <property type="entry name" value="Glyco_hydro_88"/>
    <property type="match status" value="1"/>
</dbReference>
<sequence length="382" mass="43181">MLFLALLGALPFVRARPESYAVWAADSAIARGQGNGYVDGSVKVSYEHGELHYGLRLLYEETGNQTYYDYILDASNVIVDDNGKIASQYKPSEYQQDPIRTGPTFAYLYEETGDEKWKTAMDAFHTQLMSQPRTDEGQFWHKLVYYNQGWLDGIYMGEIFYLTYLNKFQPNNQTAYDDIEKQFELMYKNTLVEDTGLLYHGYDYSHTASWADEDRGHSPEVWDRALGWYVMALVDLLEIWPGDKTTFLTHLQALAPAIVKAADPDTGVWWLVMSQPGREGNYFESSGSVMFVYALLKGVRLGYLQDTDGSILAAATKAYGYIVDEWVTDNGDGTFDWQNTVEVGSLSGAGDYDYYVSVDVKVNDLKGLAAFLLASVEFEKLA</sequence>
<keyword evidence="2" id="KW-0732">Signal</keyword>